<comment type="similarity">
    <text evidence="7">Belongs to the transferase hexapeptide repeat family. LpxD subfamily.</text>
</comment>
<dbReference type="InterPro" id="IPR011004">
    <property type="entry name" value="Trimer_LpxA-like_sf"/>
</dbReference>
<evidence type="ECO:0000256" key="1">
    <source>
        <dbReference type="ARBA" id="ARBA00022516"/>
    </source>
</evidence>
<comment type="caution">
    <text evidence="10">The sequence shown here is derived from an EMBL/GenBank/DDBJ whole genome shotgun (WGS) entry which is preliminary data.</text>
</comment>
<keyword evidence="3 7" id="KW-0808">Transferase</keyword>
<feature type="domain" description="Mannose-1-phosphate guanyltransferase C-terminal" evidence="9">
    <location>
        <begin position="120"/>
        <end position="234"/>
    </location>
</feature>
<dbReference type="NCBIfam" id="TIGR01853">
    <property type="entry name" value="lipid_A_lpxD"/>
    <property type="match status" value="1"/>
</dbReference>
<evidence type="ECO:0000256" key="6">
    <source>
        <dbReference type="ARBA" id="ARBA00023315"/>
    </source>
</evidence>
<comment type="pathway">
    <text evidence="7">Bacterial outer membrane biogenesis; LPS lipid A biosynthesis.</text>
</comment>
<dbReference type="EC" id="2.3.1.191" evidence="7"/>
<comment type="catalytic activity">
    <reaction evidence="7">
        <text>a UDP-3-O-[(3R)-3-hydroxyacyl]-alpha-D-glucosamine + a (3R)-hydroxyacyl-[ACP] = a UDP-2-N,3-O-bis[(3R)-3-hydroxyacyl]-alpha-D-glucosamine + holo-[ACP] + H(+)</text>
        <dbReference type="Rhea" id="RHEA:53836"/>
        <dbReference type="Rhea" id="RHEA-COMP:9685"/>
        <dbReference type="Rhea" id="RHEA-COMP:9945"/>
        <dbReference type="ChEBI" id="CHEBI:15378"/>
        <dbReference type="ChEBI" id="CHEBI:64479"/>
        <dbReference type="ChEBI" id="CHEBI:78827"/>
        <dbReference type="ChEBI" id="CHEBI:137740"/>
        <dbReference type="ChEBI" id="CHEBI:137748"/>
        <dbReference type="EC" id="2.3.1.191"/>
    </reaction>
</comment>
<dbReference type="PROSITE" id="PS00101">
    <property type="entry name" value="HEXAPEP_TRANSFERASES"/>
    <property type="match status" value="1"/>
</dbReference>
<dbReference type="Pfam" id="PF25087">
    <property type="entry name" value="GMPPB_C"/>
    <property type="match status" value="1"/>
</dbReference>
<keyword evidence="6 7" id="KW-0012">Acyltransferase</keyword>
<gene>
    <name evidence="7 10" type="primary">lpxD</name>
    <name evidence="10" type="ORF">K1J50_07450</name>
</gene>
<evidence type="ECO:0000256" key="5">
    <source>
        <dbReference type="ARBA" id="ARBA00023098"/>
    </source>
</evidence>
<keyword evidence="1 7" id="KW-0444">Lipid biosynthesis</keyword>
<comment type="subunit">
    <text evidence="7">Homotrimer.</text>
</comment>
<protein>
    <recommendedName>
        <fullName evidence="7">UDP-3-O-acylglucosamine N-acyltransferase</fullName>
        <ecNumber evidence="7">2.3.1.191</ecNumber>
    </recommendedName>
</protein>
<proteinExistence type="inferred from homology"/>
<name>A0ABS7F133_9PROT</name>
<feature type="active site" description="Proton acceptor" evidence="7">
    <location>
        <position position="257"/>
    </location>
</feature>
<dbReference type="NCBIfam" id="NF002060">
    <property type="entry name" value="PRK00892.1"/>
    <property type="match status" value="1"/>
</dbReference>
<dbReference type="GO" id="GO:0103118">
    <property type="term" value="F:UDP-3-O-[(3R)-3-hydroxyacyl]-glucosamine N-acyltransferase activity"/>
    <property type="evidence" value="ECO:0007669"/>
    <property type="project" value="UniProtKB-EC"/>
</dbReference>
<keyword evidence="2 7" id="KW-0441">Lipid A biosynthesis</keyword>
<dbReference type="CDD" id="cd03352">
    <property type="entry name" value="LbH_LpxD"/>
    <property type="match status" value="1"/>
</dbReference>
<dbReference type="InterPro" id="IPR056729">
    <property type="entry name" value="GMPPB_C"/>
</dbReference>
<dbReference type="RefSeq" id="WP_220117078.1">
    <property type="nucleotide sequence ID" value="NZ_JAHZUY010000013.1"/>
</dbReference>
<dbReference type="HAMAP" id="MF_00523">
    <property type="entry name" value="LpxD"/>
    <property type="match status" value="1"/>
</dbReference>
<evidence type="ECO:0000256" key="4">
    <source>
        <dbReference type="ARBA" id="ARBA00022737"/>
    </source>
</evidence>
<feature type="domain" description="UDP-3-O-[3-hydroxymyristoyl] glucosamine N-acyltransferase non-repeat region" evidence="8">
    <location>
        <begin position="42"/>
        <end position="107"/>
    </location>
</feature>
<dbReference type="InterPro" id="IPR018357">
    <property type="entry name" value="Hexapep_transf_CS"/>
</dbReference>
<keyword evidence="5 7" id="KW-0443">Lipid metabolism</keyword>
<comment type="function">
    <text evidence="7">Catalyzes the N-acylation of UDP-3-O-acylglucosamine using 3-hydroxyacyl-ACP as the acyl donor. Is involved in the biosynthesis of lipid A, a phosphorylated glycolipid that anchors the lipopolysaccharide to the outer membrane of the cell.</text>
</comment>
<evidence type="ECO:0000259" key="9">
    <source>
        <dbReference type="Pfam" id="PF25087"/>
    </source>
</evidence>
<dbReference type="Gene3D" id="2.160.10.10">
    <property type="entry name" value="Hexapeptide repeat proteins"/>
    <property type="match status" value="1"/>
</dbReference>
<evidence type="ECO:0000256" key="7">
    <source>
        <dbReference type="HAMAP-Rule" id="MF_00523"/>
    </source>
</evidence>
<dbReference type="InterPro" id="IPR007691">
    <property type="entry name" value="LpxD"/>
</dbReference>
<keyword evidence="11" id="KW-1185">Reference proteome</keyword>
<evidence type="ECO:0000259" key="8">
    <source>
        <dbReference type="Pfam" id="PF04613"/>
    </source>
</evidence>
<organism evidence="10 11">
    <name type="scientific">Caldovatus aquaticus</name>
    <dbReference type="NCBI Taxonomy" id="2865671"/>
    <lineage>
        <taxon>Bacteria</taxon>
        <taxon>Pseudomonadati</taxon>
        <taxon>Pseudomonadota</taxon>
        <taxon>Alphaproteobacteria</taxon>
        <taxon>Acetobacterales</taxon>
        <taxon>Roseomonadaceae</taxon>
        <taxon>Caldovatus</taxon>
    </lineage>
</organism>
<evidence type="ECO:0000313" key="11">
    <source>
        <dbReference type="Proteomes" id="UP001519924"/>
    </source>
</evidence>
<dbReference type="Gene3D" id="3.40.1390.10">
    <property type="entry name" value="MurE/MurF, N-terminal domain"/>
    <property type="match status" value="1"/>
</dbReference>
<sequence length="365" mass="36631">MPADPRFHPRSGPFSLAAVARAAGGVVAAAPAAADPERRLFSGVAPLQSAGPDEVSFLDNRRYLEALRATRAGAVILQPDLVGQVPPGTIAIATDAPYLGYARVAALFHPAPPPTPGIHPTAVVAPDADIGEGCEIGPYAVIGAGARIGPGCVIGPHAVVGPGVVLGAGCRIHAHASITHCLAGDRVVLHPGARVGNEGFGFATTAEGAHVTVPQLGRVILGDGVEIGANSTVDRGSGHDTVLGPGTRLDNLVQIGHNVRTGRGCVIVAQAGVSGSTTLGDFVIVAAQAGLTGHLTIGPRARIGAQAGVINDVPAGTDVLGSPAWPVREFWRAVARLRQLAARGGDGKGRVARKAAAGRAGEDTG</sequence>
<accession>A0ABS7F133</accession>
<dbReference type="InterPro" id="IPR020573">
    <property type="entry name" value="UDP_GlcNAc_AcTrfase_non-rep"/>
</dbReference>
<dbReference type="PANTHER" id="PTHR43378:SF2">
    <property type="entry name" value="UDP-3-O-ACYLGLUCOSAMINE N-ACYLTRANSFERASE 1, MITOCHONDRIAL-RELATED"/>
    <property type="match status" value="1"/>
</dbReference>
<dbReference type="SUPFAM" id="SSF51161">
    <property type="entry name" value="Trimeric LpxA-like enzymes"/>
    <property type="match status" value="1"/>
</dbReference>
<keyword evidence="4 7" id="KW-0677">Repeat</keyword>
<reference evidence="10 11" key="1">
    <citation type="submission" date="2021-08" db="EMBL/GenBank/DDBJ databases">
        <title>Caldovatus sediminis gen. nov., sp. nov., a moderately thermophilic bacterium isolated from a hot spring.</title>
        <authorList>
            <person name="Hu C.-J."/>
            <person name="Li W.-J."/>
            <person name="Xian W.-D."/>
        </authorList>
    </citation>
    <scope>NUCLEOTIDE SEQUENCE [LARGE SCALE GENOMIC DNA]</scope>
    <source>
        <strain evidence="10 11">SYSU G05006</strain>
    </source>
</reference>
<evidence type="ECO:0000313" key="10">
    <source>
        <dbReference type="EMBL" id="MBW8269321.1"/>
    </source>
</evidence>
<evidence type="ECO:0000256" key="3">
    <source>
        <dbReference type="ARBA" id="ARBA00022679"/>
    </source>
</evidence>
<dbReference type="EMBL" id="JAHZUY010000013">
    <property type="protein sequence ID" value="MBW8269321.1"/>
    <property type="molecule type" value="Genomic_DNA"/>
</dbReference>
<dbReference type="PANTHER" id="PTHR43378">
    <property type="entry name" value="UDP-3-O-ACYLGLUCOSAMINE N-ACYLTRANSFERASE"/>
    <property type="match status" value="1"/>
</dbReference>
<dbReference type="Proteomes" id="UP001519924">
    <property type="component" value="Unassembled WGS sequence"/>
</dbReference>
<evidence type="ECO:0000256" key="2">
    <source>
        <dbReference type="ARBA" id="ARBA00022556"/>
    </source>
</evidence>
<dbReference type="Pfam" id="PF04613">
    <property type="entry name" value="LpxD"/>
    <property type="match status" value="1"/>
</dbReference>